<feature type="compositionally biased region" description="Basic and acidic residues" evidence="1">
    <location>
        <begin position="26"/>
        <end position="38"/>
    </location>
</feature>
<dbReference type="InterPro" id="IPR046674">
    <property type="entry name" value="DUF6544"/>
</dbReference>
<name>F4H336_CELFA</name>
<dbReference type="HOGENOM" id="CLU_087930_0_0_11"/>
<organism evidence="2 3">
    <name type="scientific">Cellulomonas fimi (strain ATCC 484 / DSM 20113 / JCM 1341 / CCUG 24087 / LMG 16345 / NBRC 15513 / NCIMB 8980 / NCTC 7547 / NRS-133)</name>
    <dbReference type="NCBI Taxonomy" id="590998"/>
    <lineage>
        <taxon>Bacteria</taxon>
        <taxon>Bacillati</taxon>
        <taxon>Actinomycetota</taxon>
        <taxon>Actinomycetes</taxon>
        <taxon>Micrococcales</taxon>
        <taxon>Cellulomonadaceae</taxon>
        <taxon>Cellulomonas</taxon>
    </lineage>
</organism>
<dbReference type="Pfam" id="PF20181">
    <property type="entry name" value="DUF6544"/>
    <property type="match status" value="1"/>
</dbReference>
<dbReference type="AlphaFoldDB" id="F4H336"/>
<sequence length="293" mass="31212">MARRTPQAPGSGADAGEGADPGVDADLARREVRDDRGHVAAPAPPRAARRVAATWRRLATPTATPQPFGPVDDRLPSPVHRWLTRAVAPDAPSSTAAVLEMSGRIRVGSWRPFTARQVLAADRGFVWAAVARFGPLPVLGYDAYAQDEDVAEMRWRLAGVLPVVTASGEDVRRSAAGRLAGELVLNPGTALAPHVRWEAVDDRHALARVALGGVEHAVTVAVDDDGTLRSVRLPRWGDPDGTGSALHEFEARCTGDRAFGGYRLPAHVEAGWDLDAPGGEPFIVFDVDGARFL</sequence>
<dbReference type="eggNOG" id="ENOG502ZA6T">
    <property type="taxonomic scope" value="Bacteria"/>
</dbReference>
<evidence type="ECO:0000313" key="2">
    <source>
        <dbReference type="EMBL" id="AEE47654.1"/>
    </source>
</evidence>
<accession>F4H336</accession>
<reference evidence="2 3" key="1">
    <citation type="submission" date="2011-04" db="EMBL/GenBank/DDBJ databases">
        <title>Complete sequence of Cellulomonas fimi ATCC 484.</title>
        <authorList>
            <consortium name="US DOE Joint Genome Institute"/>
            <person name="Lucas S."/>
            <person name="Han J."/>
            <person name="Lapidus A."/>
            <person name="Cheng J.-F."/>
            <person name="Goodwin L."/>
            <person name="Pitluck S."/>
            <person name="Peters L."/>
            <person name="Chertkov O."/>
            <person name="Detter J.C."/>
            <person name="Han C."/>
            <person name="Tapia R."/>
            <person name="Land M."/>
            <person name="Hauser L."/>
            <person name="Kyrpides N."/>
            <person name="Ivanova N."/>
            <person name="Ovchinnikova G."/>
            <person name="Pagani I."/>
            <person name="Mead D."/>
            <person name="Brumm P."/>
            <person name="Woyke T."/>
        </authorList>
    </citation>
    <scope>NUCLEOTIDE SEQUENCE [LARGE SCALE GENOMIC DNA]</scope>
    <source>
        <strain evidence="3">ATCC 484 / DSM 20113 / JCM 1341 / NBRC 15513 / NCIMB 8980 / NCTC 7547</strain>
    </source>
</reference>
<proteinExistence type="predicted"/>
<dbReference type="RefSeq" id="WP_013772677.1">
    <property type="nucleotide sequence ID" value="NC_015514.1"/>
</dbReference>
<gene>
    <name evidence="2" type="ordered locus">Celf_3543</name>
</gene>
<dbReference type="STRING" id="590998.Celf_3543"/>
<dbReference type="EMBL" id="CP002666">
    <property type="protein sequence ID" value="AEE47654.1"/>
    <property type="molecule type" value="Genomic_DNA"/>
</dbReference>
<protein>
    <submittedName>
        <fullName evidence="2">Uncharacterized protein</fullName>
    </submittedName>
</protein>
<evidence type="ECO:0000256" key="1">
    <source>
        <dbReference type="SAM" id="MobiDB-lite"/>
    </source>
</evidence>
<keyword evidence="3" id="KW-1185">Reference proteome</keyword>
<dbReference type="Proteomes" id="UP000008460">
    <property type="component" value="Chromosome"/>
</dbReference>
<feature type="region of interest" description="Disordered" evidence="1">
    <location>
        <begin position="1"/>
        <end position="47"/>
    </location>
</feature>
<evidence type="ECO:0000313" key="3">
    <source>
        <dbReference type="Proteomes" id="UP000008460"/>
    </source>
</evidence>
<dbReference type="KEGG" id="cfi:Celf_3543"/>